<dbReference type="GO" id="GO:0008270">
    <property type="term" value="F:zinc ion binding"/>
    <property type="evidence" value="ECO:0007669"/>
    <property type="project" value="InterPro"/>
</dbReference>
<dbReference type="Pfam" id="PF00172">
    <property type="entry name" value="Zn_clus"/>
    <property type="match status" value="1"/>
</dbReference>
<dbReference type="PROSITE" id="PS50048">
    <property type="entry name" value="ZN2_CY6_FUNGAL_2"/>
    <property type="match status" value="1"/>
</dbReference>
<dbReference type="SUPFAM" id="SSF57701">
    <property type="entry name" value="Zn2/Cys6 DNA-binding domain"/>
    <property type="match status" value="1"/>
</dbReference>
<feature type="region of interest" description="Disordered" evidence="2">
    <location>
        <begin position="128"/>
        <end position="149"/>
    </location>
</feature>
<protein>
    <recommendedName>
        <fullName evidence="3">Zn(2)-C6 fungal-type domain-containing protein</fullName>
    </recommendedName>
</protein>
<dbReference type="PANTHER" id="PTHR47785:SF2">
    <property type="entry name" value="ZN(II)2CYS6 TRANSCRIPTION FACTOR (EUROFUNG)"/>
    <property type="match status" value="1"/>
</dbReference>
<dbReference type="CDD" id="cd12148">
    <property type="entry name" value="fungal_TF_MHR"/>
    <property type="match status" value="1"/>
</dbReference>
<dbReference type="SMART" id="SM00066">
    <property type="entry name" value="GAL4"/>
    <property type="match status" value="1"/>
</dbReference>
<dbReference type="Gene3D" id="4.10.240.10">
    <property type="entry name" value="Zn(2)-C6 fungal-type DNA-binding domain"/>
    <property type="match status" value="1"/>
</dbReference>
<evidence type="ECO:0000259" key="3">
    <source>
        <dbReference type="PROSITE" id="PS50048"/>
    </source>
</evidence>
<organism evidence="4 5">
    <name type="scientific">Microthyrium microscopicum</name>
    <dbReference type="NCBI Taxonomy" id="703497"/>
    <lineage>
        <taxon>Eukaryota</taxon>
        <taxon>Fungi</taxon>
        <taxon>Dikarya</taxon>
        <taxon>Ascomycota</taxon>
        <taxon>Pezizomycotina</taxon>
        <taxon>Dothideomycetes</taxon>
        <taxon>Dothideomycetes incertae sedis</taxon>
        <taxon>Microthyriales</taxon>
        <taxon>Microthyriaceae</taxon>
        <taxon>Microthyrium</taxon>
    </lineage>
</organism>
<feature type="compositionally biased region" description="Polar residues" evidence="2">
    <location>
        <begin position="1"/>
        <end position="17"/>
    </location>
</feature>
<dbReference type="AlphaFoldDB" id="A0A6A6U035"/>
<proteinExistence type="predicted"/>
<dbReference type="Proteomes" id="UP000799302">
    <property type="component" value="Unassembled WGS sequence"/>
</dbReference>
<dbReference type="FunFam" id="4.10.240.10:FF:000008">
    <property type="entry name" value="C6 zinc finger domain-containing protein"/>
    <property type="match status" value="1"/>
</dbReference>
<name>A0A6A6U035_9PEZI</name>
<keyword evidence="5" id="KW-1185">Reference proteome</keyword>
<dbReference type="PROSITE" id="PS00463">
    <property type="entry name" value="ZN2_CY6_FUNGAL_1"/>
    <property type="match status" value="1"/>
</dbReference>
<evidence type="ECO:0000256" key="1">
    <source>
        <dbReference type="ARBA" id="ARBA00023242"/>
    </source>
</evidence>
<dbReference type="InterPro" id="IPR036864">
    <property type="entry name" value="Zn2-C6_fun-type_DNA-bd_sf"/>
</dbReference>
<feature type="region of interest" description="Disordered" evidence="2">
    <location>
        <begin position="1"/>
        <end position="64"/>
    </location>
</feature>
<feature type="compositionally biased region" description="Polar residues" evidence="2">
    <location>
        <begin position="131"/>
        <end position="149"/>
    </location>
</feature>
<feature type="domain" description="Zn(2)-C6 fungal-type" evidence="3">
    <location>
        <begin position="72"/>
        <end position="102"/>
    </location>
</feature>
<accession>A0A6A6U035</accession>
<evidence type="ECO:0000313" key="5">
    <source>
        <dbReference type="Proteomes" id="UP000799302"/>
    </source>
</evidence>
<dbReference type="GO" id="GO:0000981">
    <property type="term" value="F:DNA-binding transcription factor activity, RNA polymerase II-specific"/>
    <property type="evidence" value="ECO:0007669"/>
    <property type="project" value="InterPro"/>
</dbReference>
<dbReference type="OrthoDB" id="4685598at2759"/>
<gene>
    <name evidence="4" type="ORF">BT63DRAFT_378901</name>
</gene>
<dbReference type="CDD" id="cd00067">
    <property type="entry name" value="GAL4"/>
    <property type="match status" value="1"/>
</dbReference>
<dbReference type="EMBL" id="MU004242">
    <property type="protein sequence ID" value="KAF2664787.1"/>
    <property type="molecule type" value="Genomic_DNA"/>
</dbReference>
<dbReference type="InterPro" id="IPR001138">
    <property type="entry name" value="Zn2Cys6_DnaBD"/>
</dbReference>
<dbReference type="InterPro" id="IPR053181">
    <property type="entry name" value="EcdB-like_regulator"/>
</dbReference>
<reference evidence="4" key="1">
    <citation type="journal article" date="2020" name="Stud. Mycol.">
        <title>101 Dothideomycetes genomes: a test case for predicting lifestyles and emergence of pathogens.</title>
        <authorList>
            <person name="Haridas S."/>
            <person name="Albert R."/>
            <person name="Binder M."/>
            <person name="Bloem J."/>
            <person name="Labutti K."/>
            <person name="Salamov A."/>
            <person name="Andreopoulos B."/>
            <person name="Baker S."/>
            <person name="Barry K."/>
            <person name="Bills G."/>
            <person name="Bluhm B."/>
            <person name="Cannon C."/>
            <person name="Castanera R."/>
            <person name="Culley D."/>
            <person name="Daum C."/>
            <person name="Ezra D."/>
            <person name="Gonzalez J."/>
            <person name="Henrissat B."/>
            <person name="Kuo A."/>
            <person name="Liang C."/>
            <person name="Lipzen A."/>
            <person name="Lutzoni F."/>
            <person name="Magnuson J."/>
            <person name="Mondo S."/>
            <person name="Nolan M."/>
            <person name="Ohm R."/>
            <person name="Pangilinan J."/>
            <person name="Park H.-J."/>
            <person name="Ramirez L."/>
            <person name="Alfaro M."/>
            <person name="Sun H."/>
            <person name="Tritt A."/>
            <person name="Yoshinaga Y."/>
            <person name="Zwiers L.-H."/>
            <person name="Turgeon B."/>
            <person name="Goodwin S."/>
            <person name="Spatafora J."/>
            <person name="Crous P."/>
            <person name="Grigoriev I."/>
        </authorList>
    </citation>
    <scope>NUCLEOTIDE SEQUENCE</scope>
    <source>
        <strain evidence="4">CBS 115976</strain>
    </source>
</reference>
<dbReference type="PANTHER" id="PTHR47785">
    <property type="entry name" value="ZN(II)2CYS6 TRANSCRIPTION FACTOR (EUROFUNG)-RELATED-RELATED"/>
    <property type="match status" value="1"/>
</dbReference>
<keyword evidence="1" id="KW-0539">Nucleus</keyword>
<sequence>MAGEVKSQTRPRNLSHSGSDREASSLKWSRHSSVAGIEPDSKATPNSNTDSNPRKRPSTEPVDYPRRRATIACEVCRSRKSRCDGAKPKCRLCTELSAECVYREPGVKLDAGDKLILERLTRIESLLQAGNGASPSTKANSSPANTSSPIVHDETLMLTKGAVMNGLGTWNSSPASVSTMPKNHTTPALNLLHWPKIRDLVSKKWDPQVLVQLEMQRESLNLTANRPIDFTHVPLYTQAFFNGVNVWYACVSPYKWHSLYRIAHARGFREGPESCLVLLVLALGSASCGGTVSRLPEKTDPAGMAFFTSAWAMIPSLILRNDLLSAQCQLLACAYLFYMVRPLEAWNLLVSTSMKLQLLVSGPLSAGDKRLSERLYWNALLFESDLLAELELPHSGIVQFEEMVGIPGYFETEGEQPVAEDDLWYFLAEIGLRRLLNRVSNSIYTVSSPITNTAALEPVVEELDAQLTEWYSGLPKAVKFELHTGKNPAATPVQVVLRLRYFACRTIIYRPYVLAVLINESAFKDPAVKDSCRKCLEACIRQLENIQAHHSGHLPYLWQGALSIVSQTLLVMGATLSPALSELLPPQHQMSAIIKDVVREIERYAHLAPSLRLSADIIREADVRRQASLPSPSRATIPPIKV</sequence>
<evidence type="ECO:0000256" key="2">
    <source>
        <dbReference type="SAM" id="MobiDB-lite"/>
    </source>
</evidence>
<evidence type="ECO:0000313" key="4">
    <source>
        <dbReference type="EMBL" id="KAF2664787.1"/>
    </source>
</evidence>